<organism evidence="3 4">
    <name type="scientific">Durusdinium trenchii</name>
    <dbReference type="NCBI Taxonomy" id="1381693"/>
    <lineage>
        <taxon>Eukaryota</taxon>
        <taxon>Sar</taxon>
        <taxon>Alveolata</taxon>
        <taxon>Dinophyceae</taxon>
        <taxon>Suessiales</taxon>
        <taxon>Symbiodiniaceae</taxon>
        <taxon>Durusdinium</taxon>
    </lineage>
</organism>
<feature type="transmembrane region" description="Helical" evidence="1">
    <location>
        <begin position="357"/>
        <end position="377"/>
    </location>
</feature>
<dbReference type="Proteomes" id="UP001642484">
    <property type="component" value="Unassembled WGS sequence"/>
</dbReference>
<evidence type="ECO:0000313" key="4">
    <source>
        <dbReference type="Proteomes" id="UP001642484"/>
    </source>
</evidence>
<keyword evidence="1" id="KW-1133">Transmembrane helix</keyword>
<sequence length="718" mass="79434">MELFPVPNVVGALGWMVDMFSPQMWKACALDVSCRLECFPPIFIDPPIRFLPKLSEIDAEEASARIQYWGAILLLSPVLMAGVCETVRHCFQCAKKSFETDDSSMSRVAPSYQSLKVEEDYDSEAQSDSEMGQKVYEDHPFKGDTVYFALGITFYHIFCAATVLLAMMNGWISTKGGGDFAWELWALWQQVCLWALFAQNLVRCIMLDADALQVSTATTVLLYTPPFLSELCDTMKDWIVTGICLLHADSWTGFAFGATLTGVEAFVIHMELVPKNLRILDDSYPPLMILQVVYAMVLGVQLHLVICLPYVFLGALGGRNDTAGMFSCIIAIIVSGLVLQICSMSHAWDHVAKTASVILEALADGGFLAVLSTYVIIYSHILVNRSKDCAQDLRKKYGGILELPLKPTTTGEETTWECIERHAGNSFADFVSGARLLIAWAEDWPQGIIGVALVFRYSGINGLGFAGFSAIISVSKGLLIPYGQRIILLWKAAAVQRALEDLVETDAKQSEWVEKLKNTSDLWSAEEVRDKLQGWLKQPSSEVLDRLGVTAVELYKPIHVQRDQWLASVVKSDDRDKVVKSDGCDTIRCRLVASYLQKGVPATELFRRGHFIGRCKLAGFSVEQCKGIASFDAKGCRNAGFLLSECLQSGCYTLRETMDGGFSADDWKAAGYTAKDFKTHSTVKMCVSAGFTVEECTRAGFARKDAESADYEIKAQQK</sequence>
<evidence type="ECO:0000313" key="3">
    <source>
        <dbReference type="EMBL" id="CAK9094343.1"/>
    </source>
</evidence>
<evidence type="ECO:0000256" key="1">
    <source>
        <dbReference type="SAM" id="Phobius"/>
    </source>
</evidence>
<keyword evidence="1" id="KW-0812">Transmembrane</keyword>
<feature type="transmembrane region" description="Helical" evidence="1">
    <location>
        <begin position="324"/>
        <end position="345"/>
    </location>
</feature>
<keyword evidence="1" id="KW-0472">Membrane</keyword>
<feature type="transmembrane region" description="Helical" evidence="1">
    <location>
        <begin position="287"/>
        <end position="312"/>
    </location>
</feature>
<evidence type="ECO:0000313" key="2">
    <source>
        <dbReference type="EMBL" id="CAK9000372.1"/>
    </source>
</evidence>
<keyword evidence="4" id="KW-1185">Reference proteome</keyword>
<reference evidence="3 4" key="1">
    <citation type="submission" date="2024-02" db="EMBL/GenBank/DDBJ databases">
        <authorList>
            <person name="Chen Y."/>
            <person name="Shah S."/>
            <person name="Dougan E. K."/>
            <person name="Thang M."/>
            <person name="Chan C."/>
        </authorList>
    </citation>
    <scope>NUCLEOTIDE SEQUENCE [LARGE SCALE GENOMIC DNA]</scope>
</reference>
<feature type="transmembrane region" description="Helical" evidence="1">
    <location>
        <begin position="146"/>
        <end position="168"/>
    </location>
</feature>
<dbReference type="EMBL" id="CAXAMN010002592">
    <property type="protein sequence ID" value="CAK9000372.1"/>
    <property type="molecule type" value="Genomic_DNA"/>
</dbReference>
<proteinExistence type="predicted"/>
<protein>
    <submittedName>
        <fullName evidence="3">Uncharacterized protein</fullName>
    </submittedName>
</protein>
<dbReference type="EMBL" id="CAXAMN010025328">
    <property type="protein sequence ID" value="CAK9094343.1"/>
    <property type="molecule type" value="Genomic_DNA"/>
</dbReference>
<gene>
    <name evidence="3" type="ORF">CCMP2556_LOCUS45001</name>
    <name evidence="2" type="ORF">CCMP2556_LOCUS6042</name>
</gene>
<comment type="caution">
    <text evidence="3">The sequence shown here is derived from an EMBL/GenBank/DDBJ whole genome shotgun (WGS) entry which is preliminary data.</text>
</comment>
<name>A0ABP0R3G7_9DINO</name>
<accession>A0ABP0R3G7</accession>